<feature type="compositionally biased region" description="Polar residues" evidence="5">
    <location>
        <begin position="1"/>
        <end position="20"/>
    </location>
</feature>
<dbReference type="EMBL" id="CP158373">
    <property type="protein sequence ID" value="XBY65575.1"/>
    <property type="molecule type" value="Genomic_DNA"/>
</dbReference>
<evidence type="ECO:0000256" key="5">
    <source>
        <dbReference type="SAM" id="MobiDB-lite"/>
    </source>
</evidence>
<dbReference type="GO" id="GO:0016020">
    <property type="term" value="C:membrane"/>
    <property type="evidence" value="ECO:0007669"/>
    <property type="project" value="UniProtKB-SubCell"/>
</dbReference>
<dbReference type="EMBL" id="AP023081">
    <property type="protein sequence ID" value="BCD86964.1"/>
    <property type="molecule type" value="Genomic_DNA"/>
</dbReference>
<sequence>MTSTSRSTSPYGNEQGQSAPLDTRYQVETPEGIDLVLRPASLLPRALAYTVDLLIRGILLLVLYSVFLLLGQFGMGLGLIVTFLVTWWYMVLFEVLNQGRSPGKQLMGLRVVHDDGTPVGWSSSLVRNLLRFVDILPFGYALGIISTLTHPAFKRLGDLAAGTLVVYREDKPSRPQLPDAEPQRAPFILSLAEQRAILGYAERQGGLSSGRRAELAGILAEPLEVPAEQAEARLNGIARSLLGSP</sequence>
<accession>A0AAU7Y713</accession>
<keyword evidence="4 6" id="KW-0472">Membrane</keyword>
<reference evidence="9" key="2">
    <citation type="submission" date="2023-08" db="EMBL/GenBank/DDBJ databases">
        <title>Increased levels of nutrients transform a symbiont into a lethal pathobiont.</title>
        <authorList>
            <person name="Lachnit T."/>
            <person name="Ulrich L."/>
            <person name="Willmer F.M."/>
            <person name="Hasenbein T."/>
            <person name="Steiner L.X."/>
            <person name="Wolters M."/>
            <person name="Herbst E.M."/>
            <person name="Deines P."/>
        </authorList>
    </citation>
    <scope>NUCLEOTIDE SEQUENCE</scope>
    <source>
        <strain evidence="9">T3</strain>
    </source>
</reference>
<feature type="transmembrane region" description="Helical" evidence="6">
    <location>
        <begin position="73"/>
        <end position="96"/>
    </location>
</feature>
<keyword evidence="10" id="KW-1185">Reference proteome</keyword>
<dbReference type="InterPro" id="IPR010432">
    <property type="entry name" value="RDD"/>
</dbReference>
<evidence type="ECO:0000256" key="3">
    <source>
        <dbReference type="ARBA" id="ARBA00022989"/>
    </source>
</evidence>
<protein>
    <submittedName>
        <fullName evidence="9">RDD family protein</fullName>
    </submittedName>
</protein>
<dbReference type="Pfam" id="PF06271">
    <property type="entry name" value="RDD"/>
    <property type="match status" value="1"/>
</dbReference>
<evidence type="ECO:0000313" key="10">
    <source>
        <dbReference type="Proteomes" id="UP001064896"/>
    </source>
</evidence>
<evidence type="ECO:0000256" key="6">
    <source>
        <dbReference type="SAM" id="Phobius"/>
    </source>
</evidence>
<comment type="subcellular location">
    <subcellularLocation>
        <location evidence="1">Membrane</location>
        <topology evidence="1">Multi-pass membrane protein</topology>
    </subcellularLocation>
</comment>
<dbReference type="PANTHER" id="PTHR38480">
    <property type="entry name" value="SLR0254 PROTEIN"/>
    <property type="match status" value="1"/>
</dbReference>
<dbReference type="RefSeq" id="WP_021218052.1">
    <property type="nucleotide sequence ID" value="NZ_AP023081.1"/>
</dbReference>
<proteinExistence type="predicted"/>
<feature type="transmembrane region" description="Helical" evidence="6">
    <location>
        <begin position="46"/>
        <end position="67"/>
    </location>
</feature>
<keyword evidence="3 6" id="KW-1133">Transmembrane helix</keyword>
<gene>
    <name evidence="9" type="ORF">ABS648_07365</name>
    <name evidence="8" type="ORF">PSm6_33710</name>
</gene>
<feature type="domain" description="RDD" evidence="7">
    <location>
        <begin position="40"/>
        <end position="151"/>
    </location>
</feature>
<organism evidence="9">
    <name type="scientific">Pseudomonas solani</name>
    <dbReference type="NCBI Taxonomy" id="2731552"/>
    <lineage>
        <taxon>Bacteria</taxon>
        <taxon>Pseudomonadati</taxon>
        <taxon>Pseudomonadota</taxon>
        <taxon>Gammaproteobacteria</taxon>
        <taxon>Pseudomonadales</taxon>
        <taxon>Pseudomonadaceae</taxon>
        <taxon>Pseudomonas</taxon>
    </lineage>
</organism>
<dbReference type="Proteomes" id="UP001064896">
    <property type="component" value="Chromosome"/>
</dbReference>
<evidence type="ECO:0000256" key="1">
    <source>
        <dbReference type="ARBA" id="ARBA00004141"/>
    </source>
</evidence>
<evidence type="ECO:0000256" key="4">
    <source>
        <dbReference type="ARBA" id="ARBA00023136"/>
    </source>
</evidence>
<dbReference type="AlphaFoldDB" id="A0AAU7Y713"/>
<dbReference type="PANTHER" id="PTHR38480:SF1">
    <property type="entry name" value="SLR0254 PROTEIN"/>
    <property type="match status" value="1"/>
</dbReference>
<feature type="region of interest" description="Disordered" evidence="5">
    <location>
        <begin position="1"/>
        <end position="23"/>
    </location>
</feature>
<evidence type="ECO:0000259" key="7">
    <source>
        <dbReference type="Pfam" id="PF06271"/>
    </source>
</evidence>
<keyword evidence="2 6" id="KW-0812">Transmembrane</keyword>
<evidence type="ECO:0000313" key="8">
    <source>
        <dbReference type="EMBL" id="BCD86964.1"/>
    </source>
</evidence>
<reference evidence="8" key="1">
    <citation type="submission" date="2020-05" db="EMBL/GenBank/DDBJ databases">
        <title>Complete genome sequence of Pseudomonas sp. Sm006.</title>
        <authorList>
            <person name="Takeuchi K."/>
            <person name="Someya N."/>
        </authorList>
    </citation>
    <scope>NUCLEOTIDE SEQUENCE</scope>
    <source>
        <strain evidence="8">Sm006</strain>
    </source>
</reference>
<evidence type="ECO:0000256" key="2">
    <source>
        <dbReference type="ARBA" id="ARBA00022692"/>
    </source>
</evidence>
<name>A0AAU7Y713_9PSED</name>
<evidence type="ECO:0000313" key="9">
    <source>
        <dbReference type="EMBL" id="XBY65575.1"/>
    </source>
</evidence>